<dbReference type="InterPro" id="IPR036322">
    <property type="entry name" value="WD40_repeat_dom_sf"/>
</dbReference>
<dbReference type="GO" id="GO:0031931">
    <property type="term" value="C:TORC1 complex"/>
    <property type="evidence" value="ECO:0007669"/>
    <property type="project" value="InterPro"/>
</dbReference>
<dbReference type="GO" id="GO:0071230">
    <property type="term" value="P:cellular response to amino acid stimulus"/>
    <property type="evidence" value="ECO:0007669"/>
    <property type="project" value="TreeGrafter"/>
</dbReference>
<evidence type="ECO:0000256" key="1">
    <source>
        <dbReference type="ARBA" id="ARBA00009257"/>
    </source>
</evidence>
<feature type="repeat" description="WD" evidence="4">
    <location>
        <begin position="1288"/>
        <end position="1330"/>
    </location>
</feature>
<keyword evidence="2 4" id="KW-0853">WD repeat</keyword>
<evidence type="ECO:0000313" key="7">
    <source>
        <dbReference type="EMBL" id="KZT27487.1"/>
    </source>
</evidence>
<dbReference type="OrthoDB" id="10262360at2759"/>
<dbReference type="InterPro" id="IPR000357">
    <property type="entry name" value="HEAT"/>
</dbReference>
<dbReference type="InterPro" id="IPR011989">
    <property type="entry name" value="ARM-like"/>
</dbReference>
<dbReference type="GO" id="GO:0005737">
    <property type="term" value="C:cytoplasm"/>
    <property type="evidence" value="ECO:0007669"/>
    <property type="project" value="TreeGrafter"/>
</dbReference>
<evidence type="ECO:0000256" key="2">
    <source>
        <dbReference type="ARBA" id="ARBA00022574"/>
    </source>
</evidence>
<dbReference type="GO" id="GO:0010506">
    <property type="term" value="P:regulation of autophagy"/>
    <property type="evidence" value="ECO:0007669"/>
    <property type="project" value="TreeGrafter"/>
</dbReference>
<evidence type="ECO:0000256" key="4">
    <source>
        <dbReference type="PROSITE-ProRule" id="PRU00221"/>
    </source>
</evidence>
<dbReference type="Gene3D" id="1.25.10.10">
    <property type="entry name" value="Leucine-rich Repeat Variant"/>
    <property type="match status" value="1"/>
</dbReference>
<dbReference type="Pfam" id="PF14538">
    <property type="entry name" value="Raptor_N"/>
    <property type="match status" value="1"/>
</dbReference>
<dbReference type="Pfam" id="PF00400">
    <property type="entry name" value="WD40"/>
    <property type="match status" value="1"/>
</dbReference>
<dbReference type="SMART" id="SM01302">
    <property type="entry name" value="Raptor_N"/>
    <property type="match status" value="1"/>
</dbReference>
<name>A0A165U149_9AGAM</name>
<dbReference type="SUPFAM" id="SSF48371">
    <property type="entry name" value="ARM repeat"/>
    <property type="match status" value="1"/>
</dbReference>
<gene>
    <name evidence="7" type="ORF">NEOLEDRAFT_1189459</name>
</gene>
<feature type="compositionally biased region" description="Polar residues" evidence="5">
    <location>
        <begin position="823"/>
        <end position="839"/>
    </location>
</feature>
<dbReference type="SMART" id="SM00320">
    <property type="entry name" value="WD40"/>
    <property type="match status" value="4"/>
</dbReference>
<dbReference type="GO" id="GO:0030307">
    <property type="term" value="P:positive regulation of cell growth"/>
    <property type="evidence" value="ECO:0007669"/>
    <property type="project" value="TreeGrafter"/>
</dbReference>
<feature type="compositionally biased region" description="Polar residues" evidence="5">
    <location>
        <begin position="921"/>
        <end position="934"/>
    </location>
</feature>
<keyword evidence="3" id="KW-0677">Repeat</keyword>
<dbReference type="Gene3D" id="2.130.10.10">
    <property type="entry name" value="YVTN repeat-like/Quinoprotein amine dehydrogenase"/>
    <property type="match status" value="1"/>
</dbReference>
<dbReference type="PANTHER" id="PTHR12848:SF16">
    <property type="entry name" value="REGULATORY-ASSOCIATED PROTEIN OF MTOR"/>
    <property type="match status" value="1"/>
</dbReference>
<dbReference type="EMBL" id="KV425561">
    <property type="protein sequence ID" value="KZT27487.1"/>
    <property type="molecule type" value="Genomic_DNA"/>
</dbReference>
<feature type="region of interest" description="Disordered" evidence="5">
    <location>
        <begin position="896"/>
        <end position="959"/>
    </location>
</feature>
<feature type="domain" description="Raptor N-terminal CASPase-like" evidence="6">
    <location>
        <begin position="10"/>
        <end position="163"/>
    </location>
</feature>
<feature type="compositionally biased region" description="Polar residues" evidence="5">
    <location>
        <begin position="941"/>
        <end position="957"/>
    </location>
</feature>
<evidence type="ECO:0000256" key="5">
    <source>
        <dbReference type="SAM" id="MobiDB-lite"/>
    </source>
</evidence>
<dbReference type="Pfam" id="PF02985">
    <property type="entry name" value="HEAT"/>
    <property type="match status" value="1"/>
</dbReference>
<feature type="region of interest" description="Disordered" evidence="5">
    <location>
        <begin position="810"/>
        <end position="860"/>
    </location>
</feature>
<accession>A0A165U149</accession>
<evidence type="ECO:0000256" key="3">
    <source>
        <dbReference type="ARBA" id="ARBA00022737"/>
    </source>
</evidence>
<dbReference type="InParanoid" id="A0A165U149"/>
<reference evidence="7 8" key="1">
    <citation type="journal article" date="2016" name="Mol. Biol. Evol.">
        <title>Comparative Genomics of Early-Diverging Mushroom-Forming Fungi Provides Insights into the Origins of Lignocellulose Decay Capabilities.</title>
        <authorList>
            <person name="Nagy L.G."/>
            <person name="Riley R."/>
            <person name="Tritt A."/>
            <person name="Adam C."/>
            <person name="Daum C."/>
            <person name="Floudas D."/>
            <person name="Sun H."/>
            <person name="Yadav J.S."/>
            <person name="Pangilinan J."/>
            <person name="Larsson K.H."/>
            <person name="Matsuura K."/>
            <person name="Barry K."/>
            <person name="Labutti K."/>
            <person name="Kuo R."/>
            <person name="Ohm R.A."/>
            <person name="Bhattacharya S.S."/>
            <person name="Shirouzu T."/>
            <person name="Yoshinaga Y."/>
            <person name="Martin F.M."/>
            <person name="Grigoriev I.V."/>
            <person name="Hibbett D.S."/>
        </authorList>
    </citation>
    <scope>NUCLEOTIDE SEQUENCE [LARGE SCALE GENOMIC DNA]</scope>
    <source>
        <strain evidence="7 8">HHB14362 ss-1</strain>
    </source>
</reference>
<sequence length="1435" mass="159355">MDPWRSSSGKLRTAHAALILCLNIDVDPPDVVKTNPCAVLECWVDPHSMPSNKALEAIGENLRHQYEGLSPKISYKAILDPWYEDLRRYCVQFRRAAKEDAVLFHYNGHGVPKPTPSGELWCFNKQYTQYIPVSLADIQTWLGSPCVYIWDCSAAGHLLQNFNAFANDRDKRKTLMEGGYPEGQSSFSDSIQLAACAAHETLPSCPELPADLFTSCLTSPIDIALRYFVMNHQLPNNITADMVMQLPGDLKDRRTPLGELNWIFIAITDTIAWTTFPRDVFTRLYRSDLLIASLFRNFLLAERIMKTYHCTPHTHPPLPATNTHRLWGSWDLAVDACLRQLPDLLVGSKTKNEPGESAPYTYIPSRFFADQLTAFEVWISRGGSALTKRGPLSLPVQPSGENGAVDVEALGDVPMDPPPSLLDQGTEHHLVPRKPPEQLPIVLQVLLSQPHRLRALILLSQFVDLGPWAVHLALTIGIFPYISKLLQAAGQDLRPVLIFIWARLLAVDPTCQKDLYSNQGYKYFANVLAIQEDPQHSVIPNHSEHKAMCAFILSAIARDYELGQNACWRERVFDNCFERLDEGDFLLRQWCALCIAQIWDGNDEIKIYGVDRGTQDKLIAMLSDDSPEVRTAALYALGTFMGASGSSDADKFGGGGSGTMQHLEERIHFRMEVAVATGATLAVKDDASPTVRKELLVLISCLTKEWRGYFVACSWIYWEENRRRTTGISNVSDDDDVAAIAVSEWLDSFGDDEAAREENRVLLSSFFTIFVALLELSADPYQEVATNAQTVVDYIMALLLESPFKRLDSTSLYTPSSPPPSSRGSTQANGTRSRVNSIHSSSSQQSPPSPVVNRPAFTRSETMTSAVATSVSNTLRRTSSFASALKNLAGNIAFPLTEDGRTTPVTPLPPRVDMPDISRAPSPNLNFAQYTSPYSRPPSPHGSTLRPTSPVQPSQEYRTPADFLPSDVMEALMEEDMERLRARRRNGVHTRRHIGGAMSSPSGSTFSMDSASSSVILGLGTGAGIRDVLPLKSRFYDWCCEYFKEPQMRQAEADEPGSIQYNYQVWRQQRNEQIITETQSQAEAAESRRWSKHVATLQVGPHPLNTTFHMYDPHLAVANDADTISVWDWSQRKRLALFYNGNPKGTSITSLHFINQDVGGIILATSSDGVVRLYRNYDSTVTSAPVQMVSSFRGLNELVQTRRGSGVISDWKQNGGFLMVGGDSRVIRVWDAHTESLLMDLETKSDSPVTSIASDPTSSPTFLAGFADGTVNLFDRRLPEEDAIVRSYCEHLSWIENARWHPTLSGKFLSASLDGEVRIWDLRADAAVNSWEVYPQGLSAFDVHSQAGVFAALSAVTSTSYRYQRATVQSLNPPAILSHVDFNTGLTGPSAKTLPSPFIPRPGSLTFHPLEMLYSVGTPDGTREYFELCSLPENL</sequence>
<dbReference type="SUPFAM" id="SSF50978">
    <property type="entry name" value="WD40 repeat-like"/>
    <property type="match status" value="1"/>
</dbReference>
<dbReference type="PRINTS" id="PR01547">
    <property type="entry name" value="YEAST176DUF"/>
</dbReference>
<protein>
    <submittedName>
        <fullName evidence="7">WD40 repeat-like protein</fullName>
    </submittedName>
</protein>
<dbReference type="GO" id="GO:0009267">
    <property type="term" value="P:cellular response to starvation"/>
    <property type="evidence" value="ECO:0007669"/>
    <property type="project" value="TreeGrafter"/>
</dbReference>
<dbReference type="PROSITE" id="PS50294">
    <property type="entry name" value="WD_REPEATS_REGION"/>
    <property type="match status" value="1"/>
</dbReference>
<proteinExistence type="inferred from homology"/>
<dbReference type="InterPro" id="IPR001680">
    <property type="entry name" value="WD40_rpt"/>
</dbReference>
<organism evidence="7 8">
    <name type="scientific">Neolentinus lepideus HHB14362 ss-1</name>
    <dbReference type="NCBI Taxonomy" id="1314782"/>
    <lineage>
        <taxon>Eukaryota</taxon>
        <taxon>Fungi</taxon>
        <taxon>Dikarya</taxon>
        <taxon>Basidiomycota</taxon>
        <taxon>Agaricomycotina</taxon>
        <taxon>Agaricomycetes</taxon>
        <taxon>Gloeophyllales</taxon>
        <taxon>Gloeophyllaceae</taxon>
        <taxon>Neolentinus</taxon>
    </lineage>
</organism>
<dbReference type="FunCoup" id="A0A165U149">
    <property type="interactions" value="334"/>
</dbReference>
<dbReference type="STRING" id="1314782.A0A165U149"/>
<dbReference type="PROSITE" id="PS50082">
    <property type="entry name" value="WD_REPEATS_2"/>
    <property type="match status" value="1"/>
</dbReference>
<comment type="similarity">
    <text evidence="1">Belongs to the WD repeat RAPTOR family.</text>
</comment>
<dbReference type="InterPro" id="IPR029347">
    <property type="entry name" value="Raptor_N"/>
</dbReference>
<dbReference type="PANTHER" id="PTHR12848">
    <property type="entry name" value="REGULATORY-ASSOCIATED PROTEIN OF MTOR"/>
    <property type="match status" value="1"/>
</dbReference>
<evidence type="ECO:0000313" key="8">
    <source>
        <dbReference type="Proteomes" id="UP000076761"/>
    </source>
</evidence>
<dbReference type="InterPro" id="IPR016024">
    <property type="entry name" value="ARM-type_fold"/>
</dbReference>
<dbReference type="InterPro" id="IPR004083">
    <property type="entry name" value="Raptor"/>
</dbReference>
<evidence type="ECO:0000259" key="6">
    <source>
        <dbReference type="SMART" id="SM01302"/>
    </source>
</evidence>
<dbReference type="Proteomes" id="UP000076761">
    <property type="component" value="Unassembled WGS sequence"/>
</dbReference>
<dbReference type="GO" id="GO:0031929">
    <property type="term" value="P:TOR signaling"/>
    <property type="evidence" value="ECO:0007669"/>
    <property type="project" value="InterPro"/>
</dbReference>
<keyword evidence="8" id="KW-1185">Reference proteome</keyword>
<dbReference type="InterPro" id="IPR015943">
    <property type="entry name" value="WD40/YVTN_repeat-like_dom_sf"/>
</dbReference>
<dbReference type="GO" id="GO:0030674">
    <property type="term" value="F:protein-macromolecule adaptor activity"/>
    <property type="evidence" value="ECO:0007669"/>
    <property type="project" value="TreeGrafter"/>
</dbReference>